<dbReference type="PANTHER" id="PTHR45913:SF19">
    <property type="entry name" value="LOW QUALITY PROTEIN: ZINC FINGER BED DOMAIN-CONTAINING PROTEIN 5-LIKE"/>
    <property type="match status" value="1"/>
</dbReference>
<keyword evidence="2" id="KW-1185">Reference proteome</keyword>
<sequence length="152" mass="17510">MNRHLSTVHPSHVEKQIEFFKRKQKTFASNCLEIVKAASVSSKVLQASYATLNEAVKVINLIKARPLNSRLLKLLCEEMGSEHQHLLLHTEVHWLSCGKILSRLFEPRQEVHMFLLDQKSAFSSLLENQDWVCRLAYLADILDKLNDLNLSM</sequence>
<dbReference type="PANTHER" id="PTHR45913">
    <property type="entry name" value="EPM2A-INTERACTING PROTEIN 1"/>
    <property type="match status" value="1"/>
</dbReference>
<accession>A0AA88IB71</accession>
<organism evidence="1 2">
    <name type="scientific">Artemia franciscana</name>
    <name type="common">Brine shrimp</name>
    <name type="synonym">Artemia sanfranciscana</name>
    <dbReference type="NCBI Taxonomy" id="6661"/>
    <lineage>
        <taxon>Eukaryota</taxon>
        <taxon>Metazoa</taxon>
        <taxon>Ecdysozoa</taxon>
        <taxon>Arthropoda</taxon>
        <taxon>Crustacea</taxon>
        <taxon>Branchiopoda</taxon>
        <taxon>Anostraca</taxon>
        <taxon>Artemiidae</taxon>
        <taxon>Artemia</taxon>
    </lineage>
</organism>
<gene>
    <name evidence="1" type="ORF">QYM36_001349</name>
</gene>
<evidence type="ECO:0000313" key="2">
    <source>
        <dbReference type="Proteomes" id="UP001187531"/>
    </source>
</evidence>
<reference evidence="1" key="1">
    <citation type="submission" date="2023-07" db="EMBL/GenBank/DDBJ databases">
        <title>Chromosome-level genome assembly of Artemia franciscana.</title>
        <authorList>
            <person name="Jo E."/>
        </authorList>
    </citation>
    <scope>NUCLEOTIDE SEQUENCE</scope>
    <source>
        <tissue evidence="1">Whole body</tissue>
    </source>
</reference>
<comment type="caution">
    <text evidence="1">The sequence shown here is derived from an EMBL/GenBank/DDBJ whole genome shotgun (WGS) entry which is preliminary data.</text>
</comment>
<dbReference type="EMBL" id="JAVRJZ010000003">
    <property type="protein sequence ID" value="KAK2724848.1"/>
    <property type="molecule type" value="Genomic_DNA"/>
</dbReference>
<dbReference type="Proteomes" id="UP001187531">
    <property type="component" value="Unassembled WGS sequence"/>
</dbReference>
<proteinExistence type="predicted"/>
<evidence type="ECO:0008006" key="3">
    <source>
        <dbReference type="Google" id="ProtNLM"/>
    </source>
</evidence>
<evidence type="ECO:0000313" key="1">
    <source>
        <dbReference type="EMBL" id="KAK2724848.1"/>
    </source>
</evidence>
<name>A0AA88IB71_ARTSF</name>
<dbReference type="AlphaFoldDB" id="A0AA88IB71"/>
<protein>
    <recommendedName>
        <fullName evidence="3">Zinc finger BED domain-containing protein 5</fullName>
    </recommendedName>
</protein>